<dbReference type="GO" id="GO:0016787">
    <property type="term" value="F:hydrolase activity"/>
    <property type="evidence" value="ECO:0007669"/>
    <property type="project" value="InterPro"/>
</dbReference>
<dbReference type="GO" id="GO:0019748">
    <property type="term" value="P:secondary metabolic process"/>
    <property type="evidence" value="ECO:0007669"/>
    <property type="project" value="TreeGrafter"/>
</dbReference>
<proteinExistence type="predicted"/>
<dbReference type="EMBL" id="OMOF01000059">
    <property type="protein sequence ID" value="SPF35619.1"/>
    <property type="molecule type" value="Genomic_DNA"/>
</dbReference>
<gene>
    <name evidence="3" type="ORF">SBF1_1510006</name>
</gene>
<dbReference type="InterPro" id="IPR006680">
    <property type="entry name" value="Amidohydro-rel"/>
</dbReference>
<dbReference type="OrthoDB" id="9777673at2"/>
<dbReference type="Proteomes" id="UP000238916">
    <property type="component" value="Unassembled WGS sequence"/>
</dbReference>
<evidence type="ECO:0000256" key="1">
    <source>
        <dbReference type="ARBA" id="ARBA00023239"/>
    </source>
</evidence>
<name>A0A2U3K7J0_9FIRM</name>
<dbReference type="InterPro" id="IPR032465">
    <property type="entry name" value="ACMSD"/>
</dbReference>
<evidence type="ECO:0000259" key="2">
    <source>
        <dbReference type="Pfam" id="PF04909"/>
    </source>
</evidence>
<evidence type="ECO:0000313" key="4">
    <source>
        <dbReference type="Proteomes" id="UP000238916"/>
    </source>
</evidence>
<keyword evidence="1 3" id="KW-0456">Lyase</keyword>
<reference evidence="4" key="1">
    <citation type="submission" date="2018-02" db="EMBL/GenBank/DDBJ databases">
        <authorList>
            <person name="Hausmann B."/>
        </authorList>
    </citation>
    <scope>NUCLEOTIDE SEQUENCE [LARGE SCALE GENOMIC DNA]</scope>
    <source>
        <strain evidence="4">Peat soil MAG SbF1</strain>
    </source>
</reference>
<dbReference type="Pfam" id="PF04909">
    <property type="entry name" value="Amidohydro_2"/>
    <property type="match status" value="1"/>
</dbReference>
<dbReference type="PANTHER" id="PTHR21240:SF30">
    <property type="entry name" value="AMIDOHYDROLASE-RELATED DOMAIN-CONTAINING PROTEIN-RELATED"/>
    <property type="match status" value="1"/>
</dbReference>
<dbReference type="GO" id="GO:0005829">
    <property type="term" value="C:cytosol"/>
    <property type="evidence" value="ECO:0007669"/>
    <property type="project" value="TreeGrafter"/>
</dbReference>
<protein>
    <submittedName>
        <fullName evidence="3">O-pyrocatechuate decarboxylase</fullName>
        <ecNumber evidence="3">4.1.1.46</ecNumber>
    </submittedName>
</protein>
<dbReference type="Gene3D" id="3.20.20.140">
    <property type="entry name" value="Metal-dependent hydrolases"/>
    <property type="match status" value="1"/>
</dbReference>
<feature type="domain" description="Amidohydrolase-related" evidence="2">
    <location>
        <begin position="43"/>
        <end position="321"/>
    </location>
</feature>
<dbReference type="AlphaFoldDB" id="A0A2U3K7J0"/>
<organism evidence="3 4">
    <name type="scientific">Candidatus Desulfosporosinus infrequens</name>
    <dbReference type="NCBI Taxonomy" id="2043169"/>
    <lineage>
        <taxon>Bacteria</taxon>
        <taxon>Bacillati</taxon>
        <taxon>Bacillota</taxon>
        <taxon>Clostridia</taxon>
        <taxon>Eubacteriales</taxon>
        <taxon>Desulfitobacteriaceae</taxon>
        <taxon>Desulfosporosinus</taxon>
    </lineage>
</organism>
<dbReference type="EC" id="4.1.1.46" evidence="3"/>
<dbReference type="InterPro" id="IPR032466">
    <property type="entry name" value="Metal_Hydrolase"/>
</dbReference>
<sequence length="324" mass="34785">MRMIALEEHWGTSVVERALQTVGITTPLGLPAIVSQKLKDLGAGRLADMDAVGIDVQVLSLAGTTGIDKLPPADATAVACECNDIIASAVAGHPNRFAAFAFLAMQDPESAAAELERCVTSLGFKGVMINGTTNGLFLDDPRFYPVLAQAEKLNVPIYLHPAPPPSTVYEAYFSGLPGNVGNRLSIAGWGWHVENGLHSLRLVLAGVFDRFPALQVIIGHMGENIPFSLARSDSILTPVASHLERPVKDYFMSNFHITTSGYFTLPPLLCALMVFGADRMLFAVDYPFSSNTVGKAFLDNAPLTPADLEKIAHANAERLLKITN</sequence>
<evidence type="ECO:0000313" key="3">
    <source>
        <dbReference type="EMBL" id="SPF35619.1"/>
    </source>
</evidence>
<dbReference type="GO" id="GO:0050150">
    <property type="term" value="F:o-pyrocatechuate decarboxylase activity"/>
    <property type="evidence" value="ECO:0007669"/>
    <property type="project" value="UniProtKB-EC"/>
</dbReference>
<accession>A0A2U3K7J0</accession>
<dbReference type="PANTHER" id="PTHR21240">
    <property type="entry name" value="2-AMINO-3-CARBOXYLMUCONATE-6-SEMIALDEHYDE DECARBOXYLASE"/>
    <property type="match status" value="1"/>
</dbReference>
<dbReference type="SUPFAM" id="SSF51556">
    <property type="entry name" value="Metallo-dependent hydrolases"/>
    <property type="match status" value="1"/>
</dbReference>